<protein>
    <submittedName>
        <fullName evidence="6">LacI family DNA-binding transcriptional regulator</fullName>
    </submittedName>
</protein>
<dbReference type="InterPro" id="IPR000843">
    <property type="entry name" value="HTH_LacI"/>
</dbReference>
<dbReference type="InterPro" id="IPR010982">
    <property type="entry name" value="Lambda_DNA-bd_dom_sf"/>
</dbReference>
<keyword evidence="4" id="KW-0804">Transcription</keyword>
<organism evidence="6 7">
    <name type="scientific">Mammaliicoccus lentus</name>
    <name type="common">Staphylococcus lentus</name>
    <dbReference type="NCBI Taxonomy" id="42858"/>
    <lineage>
        <taxon>Bacteria</taxon>
        <taxon>Bacillati</taxon>
        <taxon>Bacillota</taxon>
        <taxon>Bacilli</taxon>
        <taxon>Bacillales</taxon>
        <taxon>Staphylococcaceae</taxon>
        <taxon>Mammaliicoccus</taxon>
    </lineage>
</organism>
<dbReference type="AlphaFoldDB" id="A0AAX3W624"/>
<evidence type="ECO:0000259" key="5">
    <source>
        <dbReference type="PROSITE" id="PS50932"/>
    </source>
</evidence>
<dbReference type="SUPFAM" id="SSF53822">
    <property type="entry name" value="Periplasmic binding protein-like I"/>
    <property type="match status" value="1"/>
</dbReference>
<accession>A0AAX3W624</accession>
<evidence type="ECO:0000256" key="1">
    <source>
        <dbReference type="ARBA" id="ARBA00022491"/>
    </source>
</evidence>
<gene>
    <name evidence="6" type="ORF">PYH69_02065</name>
</gene>
<keyword evidence="3 6" id="KW-0238">DNA-binding</keyword>
<dbReference type="SMART" id="SM00354">
    <property type="entry name" value="HTH_LACI"/>
    <property type="match status" value="1"/>
</dbReference>
<dbReference type="EMBL" id="CP118848">
    <property type="protein sequence ID" value="WHI60435.1"/>
    <property type="molecule type" value="Genomic_DNA"/>
</dbReference>
<dbReference type="SUPFAM" id="SSF47413">
    <property type="entry name" value="lambda repressor-like DNA-binding domains"/>
    <property type="match status" value="1"/>
</dbReference>
<dbReference type="Pfam" id="PF00356">
    <property type="entry name" value="LacI"/>
    <property type="match status" value="1"/>
</dbReference>
<dbReference type="InterPro" id="IPR028082">
    <property type="entry name" value="Peripla_BP_I"/>
</dbReference>
<evidence type="ECO:0000256" key="3">
    <source>
        <dbReference type="ARBA" id="ARBA00023125"/>
    </source>
</evidence>
<sequence length="327" mass="37381">MRKKISSDQIAELAQVSQSTMSRAFDPDSNVSAKTRKKVLDIANEFNYKPSALARGLITNKSKLIGIAMKEKQNPFYYEVLSLFTQKLKDHGFSVLFVHTENEEIQQKEIAKFWEYNVEAIIVTDAFLSSDLVKKLKNANIPVILFNRENEDLQCNTVSSDNIYASQSIAKYFYNKKHKKILYVSGNHNTSTNRDRFYGFNSFFKQKNEEIEVIKGDYTFETAYQLTLDYLKAGNIPDAIFGANDITALGVLEAVKEIGLNIPDEVEIIGFDDIKMASWPNYQLTTWSQPLETIVNETIKILLKGDLNTNRRIKIKGNFKFRSTTSN</sequence>
<dbReference type="Pfam" id="PF13407">
    <property type="entry name" value="Peripla_BP_4"/>
    <property type="match status" value="1"/>
</dbReference>
<dbReference type="Gene3D" id="1.10.260.40">
    <property type="entry name" value="lambda repressor-like DNA-binding domains"/>
    <property type="match status" value="1"/>
</dbReference>
<evidence type="ECO:0000313" key="6">
    <source>
        <dbReference type="EMBL" id="WHI60435.1"/>
    </source>
</evidence>
<feature type="domain" description="HTH lacI-type" evidence="5">
    <location>
        <begin position="5"/>
        <end position="59"/>
    </location>
</feature>
<dbReference type="GO" id="GO:0003700">
    <property type="term" value="F:DNA-binding transcription factor activity"/>
    <property type="evidence" value="ECO:0007669"/>
    <property type="project" value="TreeGrafter"/>
</dbReference>
<evidence type="ECO:0000256" key="4">
    <source>
        <dbReference type="ARBA" id="ARBA00023163"/>
    </source>
</evidence>
<dbReference type="PROSITE" id="PS50932">
    <property type="entry name" value="HTH_LACI_2"/>
    <property type="match status" value="1"/>
</dbReference>
<dbReference type="CDD" id="cd06278">
    <property type="entry name" value="PBP1_LacI-like"/>
    <property type="match status" value="1"/>
</dbReference>
<dbReference type="CDD" id="cd01392">
    <property type="entry name" value="HTH_LacI"/>
    <property type="match status" value="1"/>
</dbReference>
<evidence type="ECO:0000256" key="2">
    <source>
        <dbReference type="ARBA" id="ARBA00023015"/>
    </source>
</evidence>
<reference evidence="6" key="1">
    <citation type="journal article" date="2023" name="Antibiotics">
        <title>Prevalence and Molecular Characterization of Methicillin-Resistant Staphylococci (MRS) and Mammaliicocci (MRM) in Dromedary Camels from Algeria: First Detection of SCCmec-mecC Hybrid in Methicillin-Resistant Mammaliicoccus lentus.</title>
        <authorList>
            <person name="Belhout C."/>
            <person name="Boyen F."/>
            <person name="Vereecke N."/>
            <person name="Theuns S."/>
            <person name="Taibi N."/>
            <person name="Stegger M."/>
            <person name="de la Fe-Rodriguez P.Y."/>
            <person name="Bouayad L."/>
            <person name="Elgroud R."/>
            <person name="Butaye P."/>
        </authorList>
    </citation>
    <scope>NUCLEOTIDE SEQUENCE</scope>
    <source>
        <strain evidence="6">7048</strain>
    </source>
</reference>
<dbReference type="GO" id="GO:0000976">
    <property type="term" value="F:transcription cis-regulatory region binding"/>
    <property type="evidence" value="ECO:0007669"/>
    <property type="project" value="TreeGrafter"/>
</dbReference>
<dbReference type="Proteomes" id="UP001223261">
    <property type="component" value="Chromosome"/>
</dbReference>
<dbReference type="InterPro" id="IPR025997">
    <property type="entry name" value="SBP_2_dom"/>
</dbReference>
<dbReference type="PANTHER" id="PTHR30146">
    <property type="entry name" value="LACI-RELATED TRANSCRIPTIONAL REPRESSOR"/>
    <property type="match status" value="1"/>
</dbReference>
<keyword evidence="1" id="KW-0678">Repressor</keyword>
<dbReference type="RefSeq" id="WP_147641165.1">
    <property type="nucleotide sequence ID" value="NZ_CABIVY010000025.1"/>
</dbReference>
<evidence type="ECO:0000313" key="7">
    <source>
        <dbReference type="Proteomes" id="UP001223261"/>
    </source>
</evidence>
<proteinExistence type="predicted"/>
<keyword evidence="2" id="KW-0805">Transcription regulation</keyword>
<name>A0AAX3W624_MAMLE</name>
<dbReference type="Gene3D" id="3.40.50.2300">
    <property type="match status" value="2"/>
</dbReference>
<dbReference type="PANTHER" id="PTHR30146:SF95">
    <property type="entry name" value="RIBOSE OPERON REPRESSOR"/>
    <property type="match status" value="1"/>
</dbReference>